<dbReference type="EMBL" id="JTFC01000005">
    <property type="protein sequence ID" value="RUS58356.1"/>
    <property type="molecule type" value="Genomic_DNA"/>
</dbReference>
<dbReference type="PANTHER" id="PTHR43318">
    <property type="entry name" value="UDP-N-ACETYLGLUCOSAMINE 4,6-DEHYDRATASE"/>
    <property type="match status" value="1"/>
</dbReference>
<evidence type="ECO:0000256" key="2">
    <source>
        <dbReference type="SAM" id="Phobius"/>
    </source>
</evidence>
<evidence type="ECO:0000259" key="4">
    <source>
        <dbReference type="Pfam" id="PF17836"/>
    </source>
</evidence>
<dbReference type="Pfam" id="PF17836">
    <property type="entry name" value="PglD_N"/>
    <property type="match status" value="1"/>
</dbReference>
<comment type="similarity">
    <text evidence="1">Belongs to the polysaccharide synthase family.</text>
</comment>
<dbReference type="AlphaFoldDB" id="A0A433RYF5"/>
<dbReference type="InterPro" id="IPR036291">
    <property type="entry name" value="NAD(P)-bd_dom_sf"/>
</dbReference>
<evidence type="ECO:0000313" key="6">
    <source>
        <dbReference type="Proteomes" id="UP000288623"/>
    </source>
</evidence>
<keyword evidence="2" id="KW-0812">Transmembrane</keyword>
<dbReference type="Pfam" id="PF02719">
    <property type="entry name" value="Polysacc_synt_2"/>
    <property type="match status" value="1"/>
</dbReference>
<dbReference type="PANTHER" id="PTHR43318:SF1">
    <property type="entry name" value="POLYSACCHARIDE BIOSYNTHESIS PROTEIN EPSC-RELATED"/>
    <property type="match status" value="1"/>
</dbReference>
<keyword evidence="2" id="KW-0472">Membrane</keyword>
<dbReference type="InterPro" id="IPR051203">
    <property type="entry name" value="Polysaccharide_Synthase-Rel"/>
</dbReference>
<dbReference type="InterPro" id="IPR041561">
    <property type="entry name" value="PglD_N"/>
</dbReference>
<feature type="domain" description="PglD N-terminal" evidence="4">
    <location>
        <begin position="123"/>
        <end position="191"/>
    </location>
</feature>
<feature type="transmembrane region" description="Helical" evidence="2">
    <location>
        <begin position="28"/>
        <end position="48"/>
    </location>
</feature>
<evidence type="ECO:0000259" key="3">
    <source>
        <dbReference type="Pfam" id="PF02719"/>
    </source>
</evidence>
<evidence type="ECO:0000256" key="1">
    <source>
        <dbReference type="ARBA" id="ARBA00007430"/>
    </source>
</evidence>
<dbReference type="Gene3D" id="3.40.50.720">
    <property type="entry name" value="NAD(P)-binding Rossmann-like Domain"/>
    <property type="match status" value="2"/>
</dbReference>
<gene>
    <name evidence="5" type="ORF">QI30_01035</name>
</gene>
<comment type="caution">
    <text evidence="5">The sequence shown here is derived from an EMBL/GenBank/DDBJ whole genome shotgun (WGS) entry which is preliminary data.</text>
</comment>
<evidence type="ECO:0000313" key="5">
    <source>
        <dbReference type="EMBL" id="RUS58356.1"/>
    </source>
</evidence>
<accession>A0A433RYF5</accession>
<organism evidence="5 6">
    <name type="scientific">Candidatus Kurthia intestinigallinarum</name>
    <dbReference type="NCBI Taxonomy" id="1562256"/>
    <lineage>
        <taxon>Bacteria</taxon>
        <taxon>Bacillati</taxon>
        <taxon>Bacillota</taxon>
        <taxon>Bacilli</taxon>
        <taxon>Bacillales</taxon>
        <taxon>Caryophanaceae</taxon>
        <taxon>Kurthia</taxon>
    </lineage>
</organism>
<sequence>MSDLTLLILLFLMTFSLSSQKSISYSLIFAVCLVVSMTMVAAFLTQLYKKDVHSLSASRLLFCTLSMSAIAGVTQLLLGAPVETVTLSVLVLICYLLITRISYQYKVRGESRLVNTASEQKKRLLIIGAGEAGRLFADRLRHKKQYDIAGFVDDDYKKIGLEIGSIPVLSEIKLLKSTALKFQVDQLVVAIPSLNREKLRQIMQLCIETGLKTQVIPSIEDLVNGKPIHQTRDVHIDDLLGREEVALDETKLRETVTNKVVLVTGAGGSIGSEICRQLIRLQPKKLILLGHGENSIYLIERELRGLTSIPLQCMIADIRDADAIEQVMYTHRPEIVYHAAAHKHVPLMEQNPYDSIKNNIFGTRHVAQAAHKAGVERFVMISSDKAVDPPNIMGATKRVAEMIIQQVAKQSDTKFAVVRFGNVLGSRGSVIPLFQQQIANGGPITLTDKRMTRYFMTIPEAARLVLQGSSLTEGGEIFILDMGKPVKIIDLAQNLIRLSGHELEDIPIVETGIREGEKLHETLLGEQEQLLHKVFNKIYVGATQSCTQQELDEFLAVILQTPVEDIKGKLLSFANQRQRVVAESRG</sequence>
<name>A0A433RYF5_9BACL</name>
<feature type="transmembrane region" description="Helical" evidence="2">
    <location>
        <begin position="84"/>
        <end position="103"/>
    </location>
</feature>
<reference evidence="5 6" key="1">
    <citation type="submission" date="2014-11" db="EMBL/GenBank/DDBJ databases">
        <title>Genome sequence and analysis of novel Kurthia sp.</title>
        <authorList>
            <person name="Lawson J.N."/>
            <person name="Gonzalez J.E."/>
            <person name="Rinauldi L."/>
            <person name="Xuan Z."/>
            <person name="Firman A."/>
            <person name="Shaddox L."/>
            <person name="Trudeau A."/>
            <person name="Shah S."/>
            <person name="Reiman D."/>
        </authorList>
    </citation>
    <scope>NUCLEOTIDE SEQUENCE [LARGE SCALE GENOMIC DNA]</scope>
    <source>
        <strain evidence="5 6">3B1D</strain>
    </source>
</reference>
<keyword evidence="2" id="KW-1133">Transmembrane helix</keyword>
<keyword evidence="6" id="KW-1185">Reference proteome</keyword>
<dbReference type="CDD" id="cd05237">
    <property type="entry name" value="UDP_invert_4-6DH_SDR_e"/>
    <property type="match status" value="1"/>
</dbReference>
<dbReference type="SUPFAM" id="SSF51735">
    <property type="entry name" value="NAD(P)-binding Rossmann-fold domains"/>
    <property type="match status" value="2"/>
</dbReference>
<evidence type="ECO:0008006" key="7">
    <source>
        <dbReference type="Google" id="ProtNLM"/>
    </source>
</evidence>
<proteinExistence type="inferred from homology"/>
<dbReference type="InterPro" id="IPR003869">
    <property type="entry name" value="Polysac_CapD-like"/>
</dbReference>
<feature type="domain" description="Polysaccharide biosynthesis protein CapD-like" evidence="3">
    <location>
        <begin position="261"/>
        <end position="540"/>
    </location>
</feature>
<dbReference type="Proteomes" id="UP000288623">
    <property type="component" value="Unassembled WGS sequence"/>
</dbReference>
<protein>
    <recommendedName>
        <fullName evidence="7">Polysaccharide biosynthesis protein EpsC</fullName>
    </recommendedName>
</protein>